<keyword evidence="2" id="KW-0479">Metal-binding</keyword>
<evidence type="ECO:0000256" key="4">
    <source>
        <dbReference type="ARBA" id="ARBA00022833"/>
    </source>
</evidence>
<organism evidence="7 8">
    <name type="scientific">Cryptolaemus montrouzieri</name>
    <dbReference type="NCBI Taxonomy" id="559131"/>
    <lineage>
        <taxon>Eukaryota</taxon>
        <taxon>Metazoa</taxon>
        <taxon>Ecdysozoa</taxon>
        <taxon>Arthropoda</taxon>
        <taxon>Hexapoda</taxon>
        <taxon>Insecta</taxon>
        <taxon>Pterygota</taxon>
        <taxon>Neoptera</taxon>
        <taxon>Endopterygota</taxon>
        <taxon>Coleoptera</taxon>
        <taxon>Polyphaga</taxon>
        <taxon>Cucujiformia</taxon>
        <taxon>Coccinelloidea</taxon>
        <taxon>Coccinellidae</taxon>
        <taxon>Scymninae</taxon>
        <taxon>Scymnini</taxon>
        <taxon>Cryptolaemus</taxon>
    </lineage>
</organism>
<evidence type="ECO:0000313" key="7">
    <source>
        <dbReference type="EMBL" id="KAL3268843.1"/>
    </source>
</evidence>
<keyword evidence="3" id="KW-0863">Zinc-finger</keyword>
<dbReference type="AlphaFoldDB" id="A0ABD2MR66"/>
<comment type="caution">
    <text evidence="7">The sequence shown here is derived from an EMBL/GenBank/DDBJ whole genome shotgun (WGS) entry which is preliminary data.</text>
</comment>
<evidence type="ECO:0000256" key="1">
    <source>
        <dbReference type="ARBA" id="ARBA00004123"/>
    </source>
</evidence>
<comment type="subcellular location">
    <subcellularLocation>
        <location evidence="1">Nucleus</location>
    </subcellularLocation>
</comment>
<dbReference type="GO" id="GO:0005634">
    <property type="term" value="C:nucleus"/>
    <property type="evidence" value="ECO:0007669"/>
    <property type="project" value="UniProtKB-SubCell"/>
</dbReference>
<dbReference type="Proteomes" id="UP001516400">
    <property type="component" value="Unassembled WGS sequence"/>
</dbReference>
<accession>A0ABD2MR66</accession>
<keyword evidence="5" id="KW-0539">Nucleus</keyword>
<evidence type="ECO:0000259" key="6">
    <source>
        <dbReference type="SMART" id="SM00581"/>
    </source>
</evidence>
<evidence type="ECO:0000256" key="5">
    <source>
        <dbReference type="ARBA" id="ARBA00023242"/>
    </source>
</evidence>
<protein>
    <recommendedName>
        <fullName evidence="6">PSP proline-rich domain-containing protein</fullName>
    </recommendedName>
</protein>
<evidence type="ECO:0000256" key="3">
    <source>
        <dbReference type="ARBA" id="ARBA00022771"/>
    </source>
</evidence>
<sequence>MNSKNKVTRYHEEEDQKFSNLKPGVISEKLRNALGLRKNEYPSYIYGMRELGYPPGWMEDAKFVGSSLSMFNINGGKVKRDKGVKKKGLDPTKIIAYPGFNAPMQKGFSDDYRKYRVRPYSKIMDRNLMLKRFEDFPEAESNSDNSDMDLDDTMETESRTMGIQKVMKMETSSYNSPTLTELEKEKRKLIDALNASNTSSQINISLNESNNNGENDEAKYVNTTESIPLVAVKSSVLGTPILKSSSPYSRLPKPDNFTVGVSPVIDFENLPNSTGTYEQMSEVLSKVRNTLKNLESCKS</sequence>
<dbReference type="Pfam" id="PF04046">
    <property type="entry name" value="PSP"/>
    <property type="match status" value="1"/>
</dbReference>
<dbReference type="SMART" id="SM00581">
    <property type="entry name" value="PSP"/>
    <property type="match status" value="1"/>
</dbReference>
<feature type="domain" description="PSP proline-rich" evidence="6">
    <location>
        <begin position="18"/>
        <end position="70"/>
    </location>
</feature>
<name>A0ABD2MR66_9CUCU</name>
<dbReference type="EMBL" id="JABFTP020000021">
    <property type="protein sequence ID" value="KAL3268843.1"/>
    <property type="molecule type" value="Genomic_DNA"/>
</dbReference>
<gene>
    <name evidence="7" type="ORF">HHI36_007934</name>
</gene>
<dbReference type="PANTHER" id="PTHR13316:SF0">
    <property type="entry name" value="ZINC FINGER CCHC DOMAIN-CONTAINING PROTEIN 8"/>
    <property type="match status" value="1"/>
</dbReference>
<dbReference type="InterPro" id="IPR006568">
    <property type="entry name" value="PSP_pro-rich"/>
</dbReference>
<dbReference type="GO" id="GO:0008270">
    <property type="term" value="F:zinc ion binding"/>
    <property type="evidence" value="ECO:0007669"/>
    <property type="project" value="UniProtKB-KW"/>
</dbReference>
<evidence type="ECO:0000256" key="2">
    <source>
        <dbReference type="ARBA" id="ARBA00022723"/>
    </source>
</evidence>
<keyword evidence="4" id="KW-0862">Zinc</keyword>
<reference evidence="7 8" key="1">
    <citation type="journal article" date="2021" name="BMC Biol.">
        <title>Horizontally acquired antibacterial genes associated with adaptive radiation of ladybird beetles.</title>
        <authorList>
            <person name="Li H.S."/>
            <person name="Tang X.F."/>
            <person name="Huang Y.H."/>
            <person name="Xu Z.Y."/>
            <person name="Chen M.L."/>
            <person name="Du X.Y."/>
            <person name="Qiu B.Y."/>
            <person name="Chen P.T."/>
            <person name="Zhang W."/>
            <person name="Slipinski A."/>
            <person name="Escalona H.E."/>
            <person name="Waterhouse R.M."/>
            <person name="Zwick A."/>
            <person name="Pang H."/>
        </authorList>
    </citation>
    <scope>NUCLEOTIDE SEQUENCE [LARGE SCALE GENOMIC DNA]</scope>
    <source>
        <strain evidence="7">SYSU2018</strain>
    </source>
</reference>
<dbReference type="InterPro" id="IPR052115">
    <property type="entry name" value="NEXT_complex_subunit_ZCCHC8"/>
</dbReference>
<dbReference type="PANTHER" id="PTHR13316">
    <property type="entry name" value="ZINC FINGER, CCHC DOMAIN CONTAINING 8"/>
    <property type="match status" value="1"/>
</dbReference>
<proteinExistence type="predicted"/>
<evidence type="ECO:0000313" key="8">
    <source>
        <dbReference type="Proteomes" id="UP001516400"/>
    </source>
</evidence>
<keyword evidence="8" id="KW-1185">Reference proteome</keyword>